<comment type="subcellular location">
    <subcellularLocation>
        <location evidence="1">Membrane</location>
        <topology evidence="1">Multi-pass membrane protein</topology>
    </subcellularLocation>
</comment>
<dbReference type="Pfam" id="PF19055">
    <property type="entry name" value="ABC2_membrane_7"/>
    <property type="match status" value="1"/>
</dbReference>
<keyword evidence="10" id="KW-1185">Reference proteome</keyword>
<comment type="caution">
    <text evidence="9">The sequence shown here is derived from an EMBL/GenBank/DDBJ whole genome shotgun (WGS) entry which is preliminary data.</text>
</comment>
<comment type="similarity">
    <text evidence="2">Belongs to the ABC transporter superfamily. ABCG family. Eye pigment precursor importer (TC 3.A.1.204) subfamily.</text>
</comment>
<proteinExistence type="inferred from homology"/>
<evidence type="ECO:0000313" key="10">
    <source>
        <dbReference type="Proteomes" id="UP000292052"/>
    </source>
</evidence>
<dbReference type="GO" id="GO:0140359">
    <property type="term" value="F:ABC-type transporter activity"/>
    <property type="evidence" value="ECO:0007669"/>
    <property type="project" value="InterPro"/>
</dbReference>
<sequence length="191" mass="21117">MAGRIKSTVNTQPKFGAQHYKKQSCYILQDDQLAPLFTVKEIMTMAANLKLGHSVSLKTKTLLIDDVLDTLSLTSTKDTRCQRLSGGQKKRLSIALELIDNPPIMFLDEPTTGLDSSSSAQCISMLKDLARGGRTIICTIHQPSATLYEMFDHVYVMAEGKCIYQGASLNTVTYLSSIGFNCPQYHNPADY</sequence>
<keyword evidence="6" id="KW-0472">Membrane</keyword>
<dbReference type="FunFam" id="3.40.50.300:FF:001077">
    <property type="entry name" value="Uncharacterized protein, isoform A"/>
    <property type="match status" value="1"/>
</dbReference>
<evidence type="ECO:0000259" key="7">
    <source>
        <dbReference type="Pfam" id="PF00005"/>
    </source>
</evidence>
<dbReference type="SUPFAM" id="SSF52540">
    <property type="entry name" value="P-loop containing nucleoside triphosphate hydrolases"/>
    <property type="match status" value="1"/>
</dbReference>
<dbReference type="STRING" id="1661398.A0A482VNX2"/>
<dbReference type="InterPro" id="IPR003439">
    <property type="entry name" value="ABC_transporter-like_ATP-bd"/>
</dbReference>
<keyword evidence="3" id="KW-0813">Transport</keyword>
<evidence type="ECO:0000256" key="1">
    <source>
        <dbReference type="ARBA" id="ARBA00004141"/>
    </source>
</evidence>
<evidence type="ECO:0000313" key="9">
    <source>
        <dbReference type="EMBL" id="RZC34403.1"/>
    </source>
</evidence>
<dbReference type="PANTHER" id="PTHR48041:SF32">
    <property type="entry name" value="PROTEIN WHITE-LIKE PROTEIN"/>
    <property type="match status" value="1"/>
</dbReference>
<evidence type="ECO:0000256" key="5">
    <source>
        <dbReference type="ARBA" id="ARBA00022989"/>
    </source>
</evidence>
<organism evidence="9 10">
    <name type="scientific">Asbolus verrucosus</name>
    <name type="common">Desert ironclad beetle</name>
    <dbReference type="NCBI Taxonomy" id="1661398"/>
    <lineage>
        <taxon>Eukaryota</taxon>
        <taxon>Metazoa</taxon>
        <taxon>Ecdysozoa</taxon>
        <taxon>Arthropoda</taxon>
        <taxon>Hexapoda</taxon>
        <taxon>Insecta</taxon>
        <taxon>Pterygota</taxon>
        <taxon>Neoptera</taxon>
        <taxon>Endopterygota</taxon>
        <taxon>Coleoptera</taxon>
        <taxon>Polyphaga</taxon>
        <taxon>Cucujiformia</taxon>
        <taxon>Tenebrionidae</taxon>
        <taxon>Pimeliinae</taxon>
        <taxon>Asbolus</taxon>
    </lineage>
</organism>
<dbReference type="Gene3D" id="3.40.50.300">
    <property type="entry name" value="P-loop containing nucleotide triphosphate hydrolases"/>
    <property type="match status" value="1"/>
</dbReference>
<dbReference type="GO" id="GO:0016887">
    <property type="term" value="F:ATP hydrolysis activity"/>
    <property type="evidence" value="ECO:0007669"/>
    <property type="project" value="InterPro"/>
</dbReference>
<keyword evidence="4" id="KW-0812">Transmembrane</keyword>
<dbReference type="InterPro" id="IPR027417">
    <property type="entry name" value="P-loop_NTPase"/>
</dbReference>
<name>A0A482VNX2_ASBVE</name>
<dbReference type="InterPro" id="IPR043926">
    <property type="entry name" value="ABCG_dom"/>
</dbReference>
<protein>
    <submittedName>
        <fullName evidence="9">ABC tran, AAA 21, and/or SbcCD C domain containing protein</fullName>
    </submittedName>
</protein>
<gene>
    <name evidence="9" type="ORF">BDFB_004935</name>
</gene>
<dbReference type="Pfam" id="PF00005">
    <property type="entry name" value="ABC_tran"/>
    <property type="match status" value="1"/>
</dbReference>
<dbReference type="OrthoDB" id="66620at2759"/>
<feature type="domain" description="ABC transporter family G" evidence="8">
    <location>
        <begin position="141"/>
        <end position="191"/>
    </location>
</feature>
<dbReference type="EMBL" id="QDEB01080442">
    <property type="protein sequence ID" value="RZC34403.1"/>
    <property type="molecule type" value="Genomic_DNA"/>
</dbReference>
<feature type="domain" description="ABC transporter" evidence="7">
    <location>
        <begin position="13"/>
        <end position="112"/>
    </location>
</feature>
<evidence type="ECO:0000256" key="3">
    <source>
        <dbReference type="ARBA" id="ARBA00022448"/>
    </source>
</evidence>
<dbReference type="PROSITE" id="PS00211">
    <property type="entry name" value="ABC_TRANSPORTER_1"/>
    <property type="match status" value="1"/>
</dbReference>
<dbReference type="InterPro" id="IPR017871">
    <property type="entry name" value="ABC_transporter-like_CS"/>
</dbReference>
<dbReference type="GO" id="GO:0005886">
    <property type="term" value="C:plasma membrane"/>
    <property type="evidence" value="ECO:0007669"/>
    <property type="project" value="TreeGrafter"/>
</dbReference>
<dbReference type="Proteomes" id="UP000292052">
    <property type="component" value="Unassembled WGS sequence"/>
</dbReference>
<evidence type="ECO:0000256" key="4">
    <source>
        <dbReference type="ARBA" id="ARBA00022692"/>
    </source>
</evidence>
<evidence type="ECO:0000259" key="8">
    <source>
        <dbReference type="Pfam" id="PF19055"/>
    </source>
</evidence>
<reference evidence="9 10" key="1">
    <citation type="submission" date="2017-03" db="EMBL/GenBank/DDBJ databases">
        <title>Genome of the blue death feigning beetle - Asbolus verrucosus.</title>
        <authorList>
            <person name="Rider S.D."/>
        </authorList>
    </citation>
    <scope>NUCLEOTIDE SEQUENCE [LARGE SCALE GENOMIC DNA]</scope>
    <source>
        <strain evidence="9">Butters</strain>
        <tissue evidence="9">Head and leg muscle</tissue>
    </source>
</reference>
<accession>A0A482VNX2</accession>
<feature type="non-terminal residue" evidence="9">
    <location>
        <position position="191"/>
    </location>
</feature>
<dbReference type="InterPro" id="IPR050352">
    <property type="entry name" value="ABCG_transporters"/>
</dbReference>
<dbReference type="GO" id="GO:0005524">
    <property type="term" value="F:ATP binding"/>
    <property type="evidence" value="ECO:0007669"/>
    <property type="project" value="InterPro"/>
</dbReference>
<evidence type="ECO:0000256" key="6">
    <source>
        <dbReference type="ARBA" id="ARBA00023136"/>
    </source>
</evidence>
<dbReference type="PANTHER" id="PTHR48041">
    <property type="entry name" value="ABC TRANSPORTER G FAMILY MEMBER 28"/>
    <property type="match status" value="1"/>
</dbReference>
<dbReference type="AlphaFoldDB" id="A0A482VNX2"/>
<keyword evidence="5" id="KW-1133">Transmembrane helix</keyword>
<evidence type="ECO:0000256" key="2">
    <source>
        <dbReference type="ARBA" id="ARBA00005814"/>
    </source>
</evidence>